<name>A0A0H5QQ00_9EUKA</name>
<feature type="non-terminal residue" evidence="1">
    <location>
        <position position="261"/>
    </location>
</feature>
<dbReference type="AlphaFoldDB" id="A0A0H5QQ00"/>
<organism evidence="1">
    <name type="scientific">Spongospora subterranea</name>
    <dbReference type="NCBI Taxonomy" id="70186"/>
    <lineage>
        <taxon>Eukaryota</taxon>
        <taxon>Sar</taxon>
        <taxon>Rhizaria</taxon>
        <taxon>Endomyxa</taxon>
        <taxon>Phytomyxea</taxon>
        <taxon>Plasmodiophorida</taxon>
        <taxon>Plasmodiophoridae</taxon>
        <taxon>Spongospora</taxon>
    </lineage>
</organism>
<evidence type="ECO:0000313" key="1">
    <source>
        <dbReference type="EMBL" id="CRZ04165.1"/>
    </source>
</evidence>
<protein>
    <submittedName>
        <fullName evidence="1">Uncharacterized protein</fullName>
    </submittedName>
</protein>
<sequence>KEAEGEVMALESRIACVDMKKPIAELDNVIRISREKLDERCRMSNEEIEMNLRQLCEPERLEAIHSEIIAIQDSNPQSSDYANLAKAISELNVAVDGGRYPPGALNSDVLKETVAVLRQVCESDRISIIDELAKNSTALNLECAILESRLDALKIEGKIAMIRESEAENEKMFRAALESSKRVIVNCDDERFDGETGERLRTIKQALRTTVGGSRSAIQRQNDAVQEEADIFYGNVSSGKTLLSSTLDQLDKKDEGLQTSL</sequence>
<reference evidence="1" key="1">
    <citation type="submission" date="2015-04" db="EMBL/GenBank/DDBJ databases">
        <title>The genome sequence of the plant pathogenic Rhizarian Plasmodiophora brassicae reveals insights in its biotrophic life cycle and the origin of chitin synthesis.</title>
        <authorList>
            <person name="Schwelm A."/>
            <person name="Fogelqvist J."/>
            <person name="Knaust A."/>
            <person name="Julke S."/>
            <person name="Lilja T."/>
            <person name="Dhandapani V."/>
            <person name="Bonilla-Rosso G."/>
            <person name="Karlsson M."/>
            <person name="Shevchenko A."/>
            <person name="Choi S.R."/>
            <person name="Kim H.G."/>
            <person name="Park J.Y."/>
            <person name="Lim Y.P."/>
            <person name="Ludwig-Muller J."/>
            <person name="Dixelius C."/>
        </authorList>
    </citation>
    <scope>NUCLEOTIDE SEQUENCE</scope>
    <source>
        <tissue evidence="1">Potato root galls</tissue>
    </source>
</reference>
<accession>A0A0H5QQ00</accession>
<feature type="non-terminal residue" evidence="1">
    <location>
        <position position="1"/>
    </location>
</feature>
<proteinExistence type="predicted"/>
<dbReference type="EMBL" id="HACM01003723">
    <property type="protein sequence ID" value="CRZ04165.1"/>
    <property type="molecule type" value="Transcribed_RNA"/>
</dbReference>